<sequence length="106" mass="11064">MFNSDDAANAAVDTFLGKLSDADYAGAAALVCAPSRSRTTADSLEAEFDRYPRPWTFAIDASSYGSGDSGTANVTITPAGAAAQQYSVGLIDENGWEICDITSGWL</sequence>
<gene>
    <name evidence="1" type="ORF">Voc01_077470</name>
</gene>
<name>A0A8J4A3T1_9ACTN</name>
<comment type="caution">
    <text evidence="1">The sequence shown here is derived from an EMBL/GenBank/DDBJ whole genome shotgun (WGS) entry which is preliminary data.</text>
</comment>
<dbReference type="EMBL" id="BOPH01000105">
    <property type="protein sequence ID" value="GIJ72830.1"/>
    <property type="molecule type" value="Genomic_DNA"/>
</dbReference>
<dbReference type="AlphaFoldDB" id="A0A8J4A3T1"/>
<reference evidence="1" key="1">
    <citation type="submission" date="2021-01" db="EMBL/GenBank/DDBJ databases">
        <title>Whole genome shotgun sequence of Virgisporangium ochraceum NBRC 16418.</title>
        <authorList>
            <person name="Komaki H."/>
            <person name="Tamura T."/>
        </authorList>
    </citation>
    <scope>NUCLEOTIDE SEQUENCE</scope>
    <source>
        <strain evidence="1">NBRC 16418</strain>
    </source>
</reference>
<dbReference type="Proteomes" id="UP000635606">
    <property type="component" value="Unassembled WGS sequence"/>
</dbReference>
<evidence type="ECO:0000313" key="2">
    <source>
        <dbReference type="Proteomes" id="UP000635606"/>
    </source>
</evidence>
<evidence type="ECO:0000313" key="1">
    <source>
        <dbReference type="EMBL" id="GIJ72830.1"/>
    </source>
</evidence>
<keyword evidence="2" id="KW-1185">Reference proteome</keyword>
<proteinExistence type="predicted"/>
<accession>A0A8J4A3T1</accession>
<organism evidence="1 2">
    <name type="scientific">Virgisporangium ochraceum</name>
    <dbReference type="NCBI Taxonomy" id="65505"/>
    <lineage>
        <taxon>Bacteria</taxon>
        <taxon>Bacillati</taxon>
        <taxon>Actinomycetota</taxon>
        <taxon>Actinomycetes</taxon>
        <taxon>Micromonosporales</taxon>
        <taxon>Micromonosporaceae</taxon>
        <taxon>Virgisporangium</taxon>
    </lineage>
</organism>
<protein>
    <submittedName>
        <fullName evidence="1">Uncharacterized protein</fullName>
    </submittedName>
</protein>